<accession>A0A5B9VVQ1</accession>
<dbReference type="InterPro" id="IPR053812">
    <property type="entry name" value="HTH_Sigma70_ECF-like"/>
</dbReference>
<evidence type="ECO:0000313" key="2">
    <source>
        <dbReference type="EMBL" id="QEH32526.1"/>
    </source>
</evidence>
<dbReference type="Pfam" id="PF07638">
    <property type="entry name" value="Sigma70_ECF"/>
    <property type="match status" value="1"/>
</dbReference>
<sequence length="202" mass="22149">MSTPSGADREGQVCDLIRRAQAGDRPARDVLVALLYEEFRALARRRMSRERPDHTLQATALVNEALRKLLCDTTIARATDRNFLLRAASRAMDQVLTDHARHRNRAGGPGGKHRVPLGAIAEPADLHQVSALDGVIERLEGFERISVSQLIGALEALDDLDPRSALVARYRYLLQWPISRVASELSTSGRTSTALAGCSITC</sequence>
<dbReference type="AlphaFoldDB" id="A0A5B9VVQ1"/>
<gene>
    <name evidence="2" type="ORF">OJF2_10030</name>
</gene>
<keyword evidence="3" id="KW-1185">Reference proteome</keyword>
<dbReference type="KEGG" id="agv:OJF2_10030"/>
<evidence type="ECO:0000259" key="1">
    <source>
        <dbReference type="Pfam" id="PF07638"/>
    </source>
</evidence>
<organism evidence="2 3">
    <name type="scientific">Aquisphaera giovannonii</name>
    <dbReference type="NCBI Taxonomy" id="406548"/>
    <lineage>
        <taxon>Bacteria</taxon>
        <taxon>Pseudomonadati</taxon>
        <taxon>Planctomycetota</taxon>
        <taxon>Planctomycetia</taxon>
        <taxon>Isosphaerales</taxon>
        <taxon>Isosphaeraceae</taxon>
        <taxon>Aquisphaera</taxon>
    </lineage>
</organism>
<dbReference type="RefSeq" id="WP_168221610.1">
    <property type="nucleotide sequence ID" value="NZ_CP042997.1"/>
</dbReference>
<dbReference type="EMBL" id="CP042997">
    <property type="protein sequence ID" value="QEH32526.1"/>
    <property type="molecule type" value="Genomic_DNA"/>
</dbReference>
<name>A0A5B9VVQ1_9BACT</name>
<proteinExistence type="predicted"/>
<reference evidence="2 3" key="1">
    <citation type="submission" date="2019-08" db="EMBL/GenBank/DDBJ databases">
        <title>Deep-cultivation of Planctomycetes and their phenomic and genomic characterization uncovers novel biology.</title>
        <authorList>
            <person name="Wiegand S."/>
            <person name="Jogler M."/>
            <person name="Boedeker C."/>
            <person name="Pinto D."/>
            <person name="Vollmers J."/>
            <person name="Rivas-Marin E."/>
            <person name="Kohn T."/>
            <person name="Peeters S.H."/>
            <person name="Heuer A."/>
            <person name="Rast P."/>
            <person name="Oberbeckmann S."/>
            <person name="Bunk B."/>
            <person name="Jeske O."/>
            <person name="Meyerdierks A."/>
            <person name="Storesund J.E."/>
            <person name="Kallscheuer N."/>
            <person name="Luecker S."/>
            <person name="Lage O.M."/>
            <person name="Pohl T."/>
            <person name="Merkel B.J."/>
            <person name="Hornburger P."/>
            <person name="Mueller R.-W."/>
            <person name="Bruemmer F."/>
            <person name="Labrenz M."/>
            <person name="Spormann A.M."/>
            <person name="Op den Camp H."/>
            <person name="Overmann J."/>
            <person name="Amann R."/>
            <person name="Jetten M.S.M."/>
            <person name="Mascher T."/>
            <person name="Medema M.H."/>
            <person name="Devos D.P."/>
            <person name="Kaster A.-K."/>
            <person name="Ovreas L."/>
            <person name="Rohde M."/>
            <person name="Galperin M.Y."/>
            <person name="Jogler C."/>
        </authorList>
    </citation>
    <scope>NUCLEOTIDE SEQUENCE [LARGE SCALE GENOMIC DNA]</scope>
    <source>
        <strain evidence="2 3">OJF2</strain>
    </source>
</reference>
<protein>
    <submittedName>
        <fullName evidence="2">ECF sigma factor</fullName>
    </submittedName>
</protein>
<evidence type="ECO:0000313" key="3">
    <source>
        <dbReference type="Proteomes" id="UP000324233"/>
    </source>
</evidence>
<feature type="domain" description="RNA polymerase sigma-70 ECF-like HTH" evidence="1">
    <location>
        <begin position="12"/>
        <end position="191"/>
    </location>
</feature>
<dbReference type="Proteomes" id="UP000324233">
    <property type="component" value="Chromosome"/>
</dbReference>